<dbReference type="AlphaFoldDB" id="A0A502CEX7"/>
<evidence type="ECO:0000256" key="1">
    <source>
        <dbReference type="SAM" id="SignalP"/>
    </source>
</evidence>
<feature type="chain" id="PRO_5030107281" description="DUF1579 domain-containing protein" evidence="1">
    <location>
        <begin position="22"/>
        <end position="178"/>
    </location>
</feature>
<protein>
    <recommendedName>
        <fullName evidence="4">DUF1579 domain-containing protein</fullName>
    </recommendedName>
</protein>
<dbReference type="EMBL" id="RCZO01000001">
    <property type="protein sequence ID" value="TPG11737.1"/>
    <property type="molecule type" value="Genomic_DNA"/>
</dbReference>
<evidence type="ECO:0008006" key="4">
    <source>
        <dbReference type="Google" id="ProtNLM"/>
    </source>
</evidence>
<keyword evidence="3" id="KW-1185">Reference proteome</keyword>
<gene>
    <name evidence="2" type="ORF">EAH88_04395</name>
</gene>
<comment type="caution">
    <text evidence="2">The sequence shown here is derived from an EMBL/GenBank/DDBJ whole genome shotgun (WGS) entry which is preliminary data.</text>
</comment>
<evidence type="ECO:0000313" key="3">
    <source>
        <dbReference type="Proteomes" id="UP000319486"/>
    </source>
</evidence>
<accession>A0A502CEX7</accession>
<dbReference type="Proteomes" id="UP000319486">
    <property type="component" value="Unassembled WGS sequence"/>
</dbReference>
<feature type="signal peptide" evidence="1">
    <location>
        <begin position="1"/>
        <end position="21"/>
    </location>
</feature>
<name>A0A502CEX7_9GAMM</name>
<sequence length="178" mass="19805">MPMFQLPRFALFAIIVGSTFAGLPHKAVAATRPASCQAPVHRQFDFWIGDWDTFDIGALNKPPVARNHVDAILGGCVLREVYEQSDGLVGQSFTIYDTDRHLWHQSWVTNRGQLLVLEGAQEGGRIVLNGVDHGDEGAKIRVSWEPQANGVHEIASKSHDGGRSWQPLFDILFRPHRS</sequence>
<organism evidence="2 3">
    <name type="scientific">Rhodanobacter glycinis</name>
    <dbReference type="NCBI Taxonomy" id="582702"/>
    <lineage>
        <taxon>Bacteria</taxon>
        <taxon>Pseudomonadati</taxon>
        <taxon>Pseudomonadota</taxon>
        <taxon>Gammaproteobacteria</taxon>
        <taxon>Lysobacterales</taxon>
        <taxon>Rhodanobacteraceae</taxon>
        <taxon>Rhodanobacter</taxon>
    </lineage>
</organism>
<evidence type="ECO:0000313" key="2">
    <source>
        <dbReference type="EMBL" id="TPG11737.1"/>
    </source>
</evidence>
<reference evidence="2 3" key="1">
    <citation type="journal article" date="2019" name="Environ. Microbiol.">
        <title>Species interactions and distinct microbial communities in high Arctic permafrost affected cryosols are associated with the CH4 and CO2 gas fluxes.</title>
        <authorList>
            <person name="Altshuler I."/>
            <person name="Hamel J."/>
            <person name="Turney S."/>
            <person name="Magnuson E."/>
            <person name="Levesque R."/>
            <person name="Greer C."/>
            <person name="Whyte L.G."/>
        </authorList>
    </citation>
    <scope>NUCLEOTIDE SEQUENCE [LARGE SCALE GENOMIC DNA]</scope>
    <source>
        <strain evidence="2 3">S13Y</strain>
    </source>
</reference>
<keyword evidence="1" id="KW-0732">Signal</keyword>
<proteinExistence type="predicted"/>